<dbReference type="InterPro" id="IPR032675">
    <property type="entry name" value="LRR_dom_sf"/>
</dbReference>
<evidence type="ECO:0000313" key="3">
    <source>
        <dbReference type="EMBL" id="KAK8763976.1"/>
    </source>
</evidence>
<keyword evidence="1" id="KW-0677">Repeat</keyword>
<dbReference type="PANTHER" id="PTHR24111">
    <property type="entry name" value="LEUCINE-RICH REPEAT-CONTAINING PROTEIN 34"/>
    <property type="match status" value="1"/>
</dbReference>
<dbReference type="Proteomes" id="UP001321473">
    <property type="component" value="Unassembled WGS sequence"/>
</dbReference>
<keyword evidence="4" id="KW-1185">Reference proteome</keyword>
<evidence type="ECO:0000313" key="4">
    <source>
        <dbReference type="Proteomes" id="UP001321473"/>
    </source>
</evidence>
<evidence type="ECO:0000256" key="2">
    <source>
        <dbReference type="SAM" id="SignalP"/>
    </source>
</evidence>
<dbReference type="AlphaFoldDB" id="A0AAQ4DND6"/>
<reference evidence="3 4" key="1">
    <citation type="journal article" date="2023" name="Arcadia Sci">
        <title>De novo assembly of a long-read Amblyomma americanum tick genome.</title>
        <authorList>
            <person name="Chou S."/>
            <person name="Poskanzer K.E."/>
            <person name="Rollins M."/>
            <person name="Thuy-Boun P.S."/>
        </authorList>
    </citation>
    <scope>NUCLEOTIDE SEQUENCE [LARGE SCALE GENOMIC DNA]</scope>
    <source>
        <strain evidence="3">F_SG_1</strain>
        <tissue evidence="3">Salivary glands</tissue>
    </source>
</reference>
<dbReference type="PANTHER" id="PTHR24111:SF0">
    <property type="entry name" value="LEUCINE-RICH REPEAT-CONTAINING PROTEIN"/>
    <property type="match status" value="1"/>
</dbReference>
<comment type="caution">
    <text evidence="3">The sequence shown here is derived from an EMBL/GenBank/DDBJ whole genome shotgun (WGS) entry which is preliminary data.</text>
</comment>
<organism evidence="3 4">
    <name type="scientific">Amblyomma americanum</name>
    <name type="common">Lone star tick</name>
    <dbReference type="NCBI Taxonomy" id="6943"/>
    <lineage>
        <taxon>Eukaryota</taxon>
        <taxon>Metazoa</taxon>
        <taxon>Ecdysozoa</taxon>
        <taxon>Arthropoda</taxon>
        <taxon>Chelicerata</taxon>
        <taxon>Arachnida</taxon>
        <taxon>Acari</taxon>
        <taxon>Parasitiformes</taxon>
        <taxon>Ixodida</taxon>
        <taxon>Ixodoidea</taxon>
        <taxon>Ixodidae</taxon>
        <taxon>Amblyomminae</taxon>
        <taxon>Amblyomma</taxon>
    </lineage>
</organism>
<gene>
    <name evidence="3" type="ORF">V5799_033405</name>
</gene>
<evidence type="ECO:0000256" key="1">
    <source>
        <dbReference type="ARBA" id="ARBA00022737"/>
    </source>
</evidence>
<dbReference type="InterPro" id="IPR052201">
    <property type="entry name" value="LRR-containing_regulator"/>
</dbReference>
<dbReference type="Gene3D" id="3.80.10.10">
    <property type="entry name" value="Ribonuclease Inhibitor"/>
    <property type="match status" value="3"/>
</dbReference>
<dbReference type="SUPFAM" id="SSF52047">
    <property type="entry name" value="RNI-like"/>
    <property type="match status" value="2"/>
</dbReference>
<sequence>MTEGPRGILIFLVTLWFLREHRCISGVQLDVSMVARFHPLLFMKHLVISKRVVTVHLKGLDGLEVPFQVCPLLLALDDTERLTHVILDQVTLTNADSVYLSSLVTTNKYLESLALRNVTLTVSVLAKLVRRMQEYQRPRHFELRGKFHDSIRHTDLVSRLAATPLHTLRLEVFGNLTQLFQRLKDNERLHELELGRWSTAVASLDTLASALAANTTLRRLILSLDMTWLSATSSAWNHLGSVIKNSRTLEFVRFRKSSLGSSAVIELSEAIEQNKTLSTLDLECCGFSFTDALAFTQALCQNLTLNKVRLGDLTGDEDEQHRLFQELLANDLCKRVSCVFTHGQAEAVLTALQRGTAFRELRLRCPRARRIESLFDGLMNITSWLRTLSLSDLGFINRTAALSLSWFLGRSTVLRNVEIGAITGAGACLLILQGLSQSTSIRSLKVDRWCLEEATAKGFERFLKINSSVIKMTIIQKEENLNPVLAECLQRGLKENYSVSRLRLQSLQGKVDAHDFRLWRSVQINRMIASRAGDFLERKKLTASAMFAFNRIMSCDARNDIICQNAGFKKNMLDVKLADAIRTIEDESFSIACLCKEMPQGGQPSTRRSQFQNLNSTICAEIRRCLDRMSFQLRT</sequence>
<proteinExistence type="predicted"/>
<keyword evidence="2" id="KW-0732">Signal</keyword>
<evidence type="ECO:0008006" key="5">
    <source>
        <dbReference type="Google" id="ProtNLM"/>
    </source>
</evidence>
<protein>
    <recommendedName>
        <fullName evidence="5">Ran gtpase-activating protein</fullName>
    </recommendedName>
</protein>
<feature type="chain" id="PRO_5042966258" description="Ran gtpase-activating protein" evidence="2">
    <location>
        <begin position="24"/>
        <end position="635"/>
    </location>
</feature>
<accession>A0AAQ4DND6</accession>
<feature type="signal peptide" evidence="2">
    <location>
        <begin position="1"/>
        <end position="23"/>
    </location>
</feature>
<name>A0AAQ4DND6_AMBAM</name>
<dbReference type="EMBL" id="JARKHS020028809">
    <property type="protein sequence ID" value="KAK8763976.1"/>
    <property type="molecule type" value="Genomic_DNA"/>
</dbReference>